<accession>A0ABQ5HPG6</accession>
<organism evidence="2 3">
    <name type="scientific">Tanacetum coccineum</name>
    <dbReference type="NCBI Taxonomy" id="301880"/>
    <lineage>
        <taxon>Eukaryota</taxon>
        <taxon>Viridiplantae</taxon>
        <taxon>Streptophyta</taxon>
        <taxon>Embryophyta</taxon>
        <taxon>Tracheophyta</taxon>
        <taxon>Spermatophyta</taxon>
        <taxon>Magnoliopsida</taxon>
        <taxon>eudicotyledons</taxon>
        <taxon>Gunneridae</taxon>
        <taxon>Pentapetalae</taxon>
        <taxon>asterids</taxon>
        <taxon>campanulids</taxon>
        <taxon>Asterales</taxon>
        <taxon>Asteraceae</taxon>
        <taxon>Asteroideae</taxon>
        <taxon>Anthemideae</taxon>
        <taxon>Anthemidinae</taxon>
        <taxon>Tanacetum</taxon>
    </lineage>
</organism>
<evidence type="ECO:0000313" key="2">
    <source>
        <dbReference type="EMBL" id="GJT89351.1"/>
    </source>
</evidence>
<reference evidence="2" key="1">
    <citation type="journal article" date="2022" name="Int. J. Mol. Sci.">
        <title>Draft Genome of Tanacetum Coccineum: Genomic Comparison of Closely Related Tanacetum-Family Plants.</title>
        <authorList>
            <person name="Yamashiro T."/>
            <person name="Shiraishi A."/>
            <person name="Nakayama K."/>
            <person name="Satake H."/>
        </authorList>
    </citation>
    <scope>NUCLEOTIDE SEQUENCE</scope>
</reference>
<protein>
    <submittedName>
        <fullName evidence="2">Uncharacterized protein</fullName>
    </submittedName>
</protein>
<dbReference type="EMBL" id="BQNB010019815">
    <property type="protein sequence ID" value="GJT89351.1"/>
    <property type="molecule type" value="Genomic_DNA"/>
</dbReference>
<gene>
    <name evidence="2" type="ORF">Tco_1071068</name>
</gene>
<keyword evidence="3" id="KW-1185">Reference proteome</keyword>
<evidence type="ECO:0000313" key="3">
    <source>
        <dbReference type="Proteomes" id="UP001151760"/>
    </source>
</evidence>
<comment type="caution">
    <text evidence="2">The sequence shown here is derived from an EMBL/GenBank/DDBJ whole genome shotgun (WGS) entry which is preliminary data.</text>
</comment>
<feature type="compositionally biased region" description="Polar residues" evidence="1">
    <location>
        <begin position="7"/>
        <end position="23"/>
    </location>
</feature>
<reference evidence="2" key="2">
    <citation type="submission" date="2022-01" db="EMBL/GenBank/DDBJ databases">
        <authorList>
            <person name="Yamashiro T."/>
            <person name="Shiraishi A."/>
            <person name="Satake H."/>
            <person name="Nakayama K."/>
        </authorList>
    </citation>
    <scope>NUCLEOTIDE SEQUENCE</scope>
</reference>
<sequence length="253" mass="28841">MRIEESLNVTFDESLSEPKSSSLVDDERIDEPIVQDLNGSLSLQVNVLDEGYPKSLKEARGHPIEQVMGKLNERTLRTYVKGMEVKQHCCFNEMKDRRQCIIQTMDNQVGSPNSVFDNEMFEISSNESDLDVITRLNDEEVNSDNVVIPQSPNKEVITRIYNTMISPSLIREVMIWDKIGNPLSPNHIEHGYSIYCENTINTIISIKDLSEENMNMLSSINEAIKLTLAITTNMSRVIENIIEKQESSDNIKE</sequence>
<name>A0ABQ5HPG6_9ASTR</name>
<proteinExistence type="predicted"/>
<dbReference type="Proteomes" id="UP001151760">
    <property type="component" value="Unassembled WGS sequence"/>
</dbReference>
<feature type="region of interest" description="Disordered" evidence="1">
    <location>
        <begin position="1"/>
        <end position="26"/>
    </location>
</feature>
<evidence type="ECO:0000256" key="1">
    <source>
        <dbReference type="SAM" id="MobiDB-lite"/>
    </source>
</evidence>